<dbReference type="InterPro" id="IPR023635">
    <property type="entry name" value="Peptide_deformylase"/>
</dbReference>
<dbReference type="GO" id="GO:0006412">
    <property type="term" value="P:translation"/>
    <property type="evidence" value="ECO:0007669"/>
    <property type="project" value="UniProtKB-UniRule"/>
</dbReference>
<dbReference type="CDD" id="cd00487">
    <property type="entry name" value="Pep_deformylase"/>
    <property type="match status" value="1"/>
</dbReference>
<evidence type="ECO:0000256" key="3">
    <source>
        <dbReference type="HAMAP-Rule" id="MF_00163"/>
    </source>
</evidence>
<organism evidence="5 10">
    <name type="scientific">Fusicatenibacter saccharivorans</name>
    <dbReference type="NCBI Taxonomy" id="1150298"/>
    <lineage>
        <taxon>Bacteria</taxon>
        <taxon>Bacillati</taxon>
        <taxon>Bacillota</taxon>
        <taxon>Clostridia</taxon>
        <taxon>Lachnospirales</taxon>
        <taxon>Lachnospiraceae</taxon>
        <taxon>Fusicatenibacter</taxon>
    </lineage>
</organism>
<evidence type="ECO:0000313" key="8">
    <source>
        <dbReference type="EMBL" id="NSE15290.1"/>
    </source>
</evidence>
<comment type="similarity">
    <text evidence="1 3">Belongs to the polypeptide deformylase family.</text>
</comment>
<comment type="cofactor">
    <cofactor evidence="3">
        <name>Fe(2+)</name>
        <dbReference type="ChEBI" id="CHEBI:29033"/>
    </cofactor>
    <text evidence="3">Binds 1 Fe(2+) ion.</text>
</comment>
<protein>
    <recommendedName>
        <fullName evidence="3">Peptide deformylase</fullName>
        <shortName evidence="3">PDF</shortName>
        <ecNumber evidence="3">3.5.1.88</ecNumber>
    </recommendedName>
    <alternativeName>
        <fullName evidence="3">Polypeptide deformylase</fullName>
    </alternativeName>
</protein>
<dbReference type="EMBL" id="JAKNFS010000005">
    <property type="protein sequence ID" value="MCG4764790.1"/>
    <property type="molecule type" value="Genomic_DNA"/>
</dbReference>
<evidence type="ECO:0000313" key="4">
    <source>
        <dbReference type="EMBL" id="CUO03790.1"/>
    </source>
</evidence>
<dbReference type="RefSeq" id="WP_055219778.1">
    <property type="nucleotide sequence ID" value="NZ_CABJFB010000001.1"/>
</dbReference>
<keyword evidence="2 3" id="KW-0408">Iron</keyword>
<accession>A0A174JKP7</accession>
<feature type="binding site" evidence="3">
    <location>
        <position position="88"/>
    </location>
    <ligand>
        <name>Fe cation</name>
        <dbReference type="ChEBI" id="CHEBI:24875"/>
    </ligand>
</feature>
<feature type="binding site" evidence="3">
    <location>
        <position position="130"/>
    </location>
    <ligand>
        <name>Fe cation</name>
        <dbReference type="ChEBI" id="CHEBI:24875"/>
    </ligand>
</feature>
<dbReference type="PANTHER" id="PTHR10458:SF22">
    <property type="entry name" value="PEPTIDE DEFORMYLASE"/>
    <property type="match status" value="1"/>
</dbReference>
<dbReference type="GO" id="GO:0046872">
    <property type="term" value="F:metal ion binding"/>
    <property type="evidence" value="ECO:0007669"/>
    <property type="project" value="UniProtKB-KW"/>
</dbReference>
<dbReference type="OrthoDB" id="9784988at2"/>
<dbReference type="STRING" id="1150298.ERS852406_01130"/>
<dbReference type="NCBIfam" id="NF001159">
    <property type="entry name" value="PRK00150.1-3"/>
    <property type="match status" value="1"/>
</dbReference>
<dbReference type="Pfam" id="PF01327">
    <property type="entry name" value="Pep_deformylase"/>
    <property type="match status" value="1"/>
</dbReference>
<dbReference type="Proteomes" id="UP001199915">
    <property type="component" value="Unassembled WGS sequence"/>
</dbReference>
<dbReference type="AlphaFoldDB" id="A0A174JKP7"/>
<reference evidence="7" key="5">
    <citation type="submission" date="2022-01" db="EMBL/GenBank/DDBJ databases">
        <title>Collection of gut derived symbiotic bacterial strains cultured from healthy donors.</title>
        <authorList>
            <person name="Lin H."/>
            <person name="Kohout C."/>
            <person name="Waligurski E."/>
            <person name="Pamer E.G."/>
        </authorList>
    </citation>
    <scope>NUCLEOTIDE SEQUENCE</scope>
    <source>
        <strain evidence="7">DFI.5.49</strain>
    </source>
</reference>
<dbReference type="NCBIfam" id="TIGR00079">
    <property type="entry name" value="pept_deformyl"/>
    <property type="match status" value="1"/>
</dbReference>
<dbReference type="Gene3D" id="3.90.45.10">
    <property type="entry name" value="Peptide deformylase"/>
    <property type="match status" value="1"/>
</dbReference>
<dbReference type="Proteomes" id="UP000095709">
    <property type="component" value="Unassembled WGS sequence"/>
</dbReference>
<dbReference type="InterPro" id="IPR036821">
    <property type="entry name" value="Peptide_deformylase_sf"/>
</dbReference>
<reference evidence="8" key="3">
    <citation type="submission" date="2020-02" db="EMBL/GenBank/DDBJ databases">
        <authorList>
            <person name="Littmann E."/>
            <person name="Sorbara M."/>
        </authorList>
    </citation>
    <scope>NUCLEOTIDE SEQUENCE</scope>
    <source>
        <strain evidence="8">MSK.14.54</strain>
    </source>
</reference>
<dbReference type="Proteomes" id="UP000737612">
    <property type="component" value="Unassembled WGS sequence"/>
</dbReference>
<reference evidence="9 10" key="1">
    <citation type="submission" date="2015-09" db="EMBL/GenBank/DDBJ databases">
        <authorList>
            <consortium name="Pathogen Informatics"/>
        </authorList>
    </citation>
    <scope>NUCLEOTIDE SEQUENCE [LARGE SCALE GENOMIC DNA]</scope>
    <source>
        <strain evidence="4 9">2789STDY5608849</strain>
        <strain evidence="5 10">2789STDY5834885</strain>
    </source>
</reference>
<evidence type="ECO:0000313" key="6">
    <source>
        <dbReference type="EMBL" id="MBN2954614.1"/>
    </source>
</evidence>
<dbReference type="EMBL" id="CZAL01000004">
    <property type="protein sequence ID" value="CUO99181.1"/>
    <property type="molecule type" value="Genomic_DNA"/>
</dbReference>
<evidence type="ECO:0000313" key="9">
    <source>
        <dbReference type="Proteomes" id="UP000095706"/>
    </source>
</evidence>
<dbReference type="EC" id="3.5.1.88" evidence="3"/>
<name>A0A174JKP7_9FIRM</name>
<keyword evidence="11" id="KW-1185">Reference proteome</keyword>
<comment type="catalytic activity">
    <reaction evidence="3">
        <text>N-terminal N-formyl-L-methionyl-[peptide] + H2O = N-terminal L-methionyl-[peptide] + formate</text>
        <dbReference type="Rhea" id="RHEA:24420"/>
        <dbReference type="Rhea" id="RHEA-COMP:10639"/>
        <dbReference type="Rhea" id="RHEA-COMP:10640"/>
        <dbReference type="ChEBI" id="CHEBI:15377"/>
        <dbReference type="ChEBI" id="CHEBI:15740"/>
        <dbReference type="ChEBI" id="CHEBI:49298"/>
        <dbReference type="ChEBI" id="CHEBI:64731"/>
        <dbReference type="EC" id="3.5.1.88"/>
    </reaction>
</comment>
<comment type="function">
    <text evidence="3">Removes the formyl group from the N-terminal Met of newly synthesized proteins. Requires at least a dipeptide for an efficient rate of reaction. N-terminal L-methionine is a prerequisite for activity but the enzyme has broad specificity at other positions.</text>
</comment>
<evidence type="ECO:0000313" key="11">
    <source>
        <dbReference type="Proteomes" id="UP000768180"/>
    </source>
</evidence>
<evidence type="ECO:0000313" key="5">
    <source>
        <dbReference type="EMBL" id="CUO99181.1"/>
    </source>
</evidence>
<evidence type="ECO:0000256" key="1">
    <source>
        <dbReference type="ARBA" id="ARBA00010759"/>
    </source>
</evidence>
<dbReference type="EMBL" id="CYYV01000005">
    <property type="protein sequence ID" value="CUO03790.1"/>
    <property type="molecule type" value="Genomic_DNA"/>
</dbReference>
<reference evidence="8 11" key="2">
    <citation type="journal article" date="2020" name="Cell Host Microbe">
        <title>Functional and Genomic Variation between Human-Derived Isolates of Lachnospiraceae Reveals Inter- and Intra-Species Diversity.</title>
        <authorList>
            <person name="Sorbara M.T."/>
            <person name="Littmann E.R."/>
            <person name="Fontana E."/>
            <person name="Moody T.U."/>
            <person name="Kohout C.E."/>
            <person name="Gjonbalaj M."/>
            <person name="Eaton V."/>
            <person name="Seok R."/>
            <person name="Leiner I.M."/>
            <person name="Pamer E.G."/>
        </authorList>
    </citation>
    <scope>NUCLEOTIDE SEQUENCE [LARGE SCALE GENOMIC DNA]</scope>
    <source>
        <strain evidence="8 11">MSK.14.54</strain>
    </source>
</reference>
<dbReference type="EMBL" id="JAAITQ010000003">
    <property type="protein sequence ID" value="NSE15290.1"/>
    <property type="molecule type" value="Genomic_DNA"/>
</dbReference>
<dbReference type="SUPFAM" id="SSF56420">
    <property type="entry name" value="Peptide deformylase"/>
    <property type="match status" value="1"/>
</dbReference>
<evidence type="ECO:0000313" key="7">
    <source>
        <dbReference type="EMBL" id="MCG4764790.1"/>
    </source>
</evidence>
<dbReference type="GO" id="GO:0042586">
    <property type="term" value="F:peptide deformylase activity"/>
    <property type="evidence" value="ECO:0007669"/>
    <property type="project" value="UniProtKB-UniRule"/>
</dbReference>
<dbReference type="Proteomes" id="UP000768180">
    <property type="component" value="Unassembled WGS sequence"/>
</dbReference>
<reference evidence="6" key="4">
    <citation type="submission" date="2021-02" db="EMBL/GenBank/DDBJ databases">
        <title>Metagenome-assembled genomes from human diarrheal sample B26.</title>
        <authorList>
            <person name="Ateba T.P."/>
            <person name="Alayande K.A."/>
            <person name="Mwanza M."/>
        </authorList>
    </citation>
    <scope>NUCLEOTIDE SEQUENCE</scope>
    <source>
        <strain evidence="6">06WH</strain>
    </source>
</reference>
<sequence length="163" mass="18407">MAIREIRVVGDRVLTKKCRPVEKMTPRISELIDDMFDTMYEANGVGLAAPQVGILKRIVVMDVDGTPHLLINPEILETSGSQTGAEGCLSLPGKSGTVTRPNYVKVRALDRDMQPFELEGTELLARCICHECDHLDGHMYTEKVEGELWDNTYDEYEEYEDEE</sequence>
<keyword evidence="3" id="KW-0479">Metal-binding</keyword>
<dbReference type="PRINTS" id="PR01576">
    <property type="entry name" value="PDEFORMYLASE"/>
</dbReference>
<dbReference type="HAMAP" id="MF_00163">
    <property type="entry name" value="Pep_deformylase"/>
    <property type="match status" value="1"/>
</dbReference>
<evidence type="ECO:0000256" key="2">
    <source>
        <dbReference type="ARBA" id="ARBA00023004"/>
    </source>
</evidence>
<dbReference type="EMBL" id="JAFHBD010000067">
    <property type="protein sequence ID" value="MBN2954614.1"/>
    <property type="molecule type" value="Genomic_DNA"/>
</dbReference>
<keyword evidence="3" id="KW-0648">Protein biosynthesis</keyword>
<feature type="active site" evidence="3">
    <location>
        <position position="131"/>
    </location>
</feature>
<proteinExistence type="inferred from homology"/>
<dbReference type="Proteomes" id="UP000095706">
    <property type="component" value="Unassembled WGS sequence"/>
</dbReference>
<dbReference type="GeneID" id="79855960"/>
<keyword evidence="3 5" id="KW-0378">Hydrolase</keyword>
<evidence type="ECO:0000313" key="10">
    <source>
        <dbReference type="Proteomes" id="UP000095709"/>
    </source>
</evidence>
<gene>
    <name evidence="5" type="primary">def_1</name>
    <name evidence="3 6" type="synonym">def</name>
    <name evidence="4" type="synonym">def_2</name>
    <name evidence="4" type="ORF">ERS852406_01130</name>
    <name evidence="5" type="ORF">ERS852498_00983</name>
    <name evidence="8" type="ORF">G5B05_02400</name>
    <name evidence="6" type="ORF">JTJ23_13745</name>
    <name evidence="7" type="ORF">L0N21_04565</name>
</gene>
<dbReference type="PANTHER" id="PTHR10458">
    <property type="entry name" value="PEPTIDE DEFORMYLASE"/>
    <property type="match status" value="1"/>
</dbReference>
<dbReference type="PIRSF" id="PIRSF004749">
    <property type="entry name" value="Pep_def"/>
    <property type="match status" value="1"/>
</dbReference>
<feature type="binding site" evidence="3">
    <location>
        <position position="134"/>
    </location>
    <ligand>
        <name>Fe cation</name>
        <dbReference type="ChEBI" id="CHEBI:24875"/>
    </ligand>
</feature>